<dbReference type="Ensembl" id="ENSPKIT00000026066.1">
    <property type="protein sequence ID" value="ENSPKIP00000002126.1"/>
    <property type="gene ID" value="ENSPKIG00000020144.1"/>
</dbReference>
<evidence type="ECO:0000256" key="1">
    <source>
        <dbReference type="ARBA" id="ARBA00022614"/>
    </source>
</evidence>
<dbReference type="InterPro" id="IPR001611">
    <property type="entry name" value="Leu-rich_rpt"/>
</dbReference>
<keyword evidence="4" id="KW-1185">Reference proteome</keyword>
<keyword evidence="2" id="KW-0677">Repeat</keyword>
<dbReference type="Pfam" id="PF14580">
    <property type="entry name" value="LRR_9"/>
    <property type="match status" value="1"/>
</dbReference>
<dbReference type="PANTHER" id="PTHR45973">
    <property type="entry name" value="PROTEIN PHOSPHATASE 1 REGULATORY SUBUNIT SDS22-RELATED"/>
    <property type="match status" value="1"/>
</dbReference>
<proteinExistence type="predicted"/>
<accession>A0A3B3Q9R0</accession>
<dbReference type="GeneTree" id="ENSGT00940000157011"/>
<dbReference type="InterPro" id="IPR003591">
    <property type="entry name" value="Leu-rich_rpt_typical-subtyp"/>
</dbReference>
<dbReference type="SMART" id="SM00365">
    <property type="entry name" value="LRR_SD22"/>
    <property type="match status" value="7"/>
</dbReference>
<dbReference type="PROSITE" id="PS51450">
    <property type="entry name" value="LRR"/>
    <property type="match status" value="6"/>
</dbReference>
<dbReference type="SUPFAM" id="SSF52058">
    <property type="entry name" value="L domain-like"/>
    <property type="match status" value="1"/>
</dbReference>
<dbReference type="AlphaFoldDB" id="A0A3B3Q9R0"/>
<dbReference type="Proteomes" id="UP000261540">
    <property type="component" value="Unplaced"/>
</dbReference>
<dbReference type="SMART" id="SM00369">
    <property type="entry name" value="LRR_TYP"/>
    <property type="match status" value="4"/>
</dbReference>
<keyword evidence="1" id="KW-0433">Leucine-rich repeat</keyword>
<dbReference type="InterPro" id="IPR032675">
    <property type="entry name" value="LRR_dom_sf"/>
</dbReference>
<dbReference type="InterPro" id="IPR050576">
    <property type="entry name" value="Cilia_flagella_integrity"/>
</dbReference>
<sequence>MTHHPPSPPRKLYSNCLDGSSALPYVTAESMPQLSFCKIVYKGENLIHSRLPGELPRRYLKSGTIQTNSYKLQLAALNSLLPERHAQRQLDSRFPKDASRELSIDSLKVTNLRQESKRTAHSDRRATRVPALAFELVGLERAFLPPPAVTPRSYPRLAADAGPPAYRARPAHGAHSVGSVYTPNKTLLSHPTGDMAPLLETSVPSFPKTLCSQDDCSHYPERLDLDRRGLERCPLVEGGERLRLLNLQHNLISQIRNLSHLRCLVILDMYDNRVAEMSGISALSSLRVLLLGNNRIKKICSLDNLMNLDVLDLHGNQITLIENVSHLSELRVLNLAGNYISRVENLQGLDTLTELNLRRNCISSVTELDRLPSLQRLFLSCNRIASFDDLACLSRSSSLAELALDGNPVTQEACYKQTALRCLLHLRQLDMKRVTDEDRRLACFLARKDEERKRESLRLAVQKEKRRLAVQNAARNWEDLKAGTREVCPEKASSAQDCDLRHLQELRSLETSGGTTQSLSLSDRHLAELSGDTLRLFGLGALDALDRSWAAQSPDSITTIAFRYIPFNAIVPMLPRVRVRFPNLSHLIFLETDISRFPQLGALAKLRRLNQLTIHPEGNPVLRLMLWRSFLIYRLHHLNLQKVNSREVTMEDKVSAERLFGTLGHVAATETPRFCLLLLLGEPRKHQLQLLLEGRGQRAGLRPELHEASKLLGESLGKTLLSYPCLDSPVEGTEEGAVESGEKTAIARQYLRELVHRVSETSLKGDSLQRLWPSLLREMVQDCVIKMKNLPAYQQACLSRLSHGQ</sequence>
<reference evidence="3" key="2">
    <citation type="submission" date="2025-09" db="UniProtKB">
        <authorList>
            <consortium name="Ensembl"/>
        </authorList>
    </citation>
    <scope>IDENTIFICATION</scope>
</reference>
<dbReference type="Gene3D" id="3.80.10.10">
    <property type="entry name" value="Ribonuclease Inhibitor"/>
    <property type="match status" value="3"/>
</dbReference>
<evidence type="ECO:0000313" key="4">
    <source>
        <dbReference type="Proteomes" id="UP000261540"/>
    </source>
</evidence>
<dbReference type="STRING" id="1676925.ENSPKIP00000002126"/>
<name>A0A3B3Q9R0_9TELE</name>
<organism evidence="3 4">
    <name type="scientific">Paramormyrops kingsleyae</name>
    <dbReference type="NCBI Taxonomy" id="1676925"/>
    <lineage>
        <taxon>Eukaryota</taxon>
        <taxon>Metazoa</taxon>
        <taxon>Chordata</taxon>
        <taxon>Craniata</taxon>
        <taxon>Vertebrata</taxon>
        <taxon>Euteleostomi</taxon>
        <taxon>Actinopterygii</taxon>
        <taxon>Neopterygii</taxon>
        <taxon>Teleostei</taxon>
        <taxon>Osteoglossocephala</taxon>
        <taxon>Osteoglossomorpha</taxon>
        <taxon>Osteoglossiformes</taxon>
        <taxon>Mormyridae</taxon>
        <taxon>Paramormyrops</taxon>
    </lineage>
</organism>
<evidence type="ECO:0000313" key="3">
    <source>
        <dbReference type="Ensembl" id="ENSPKIP00000002126.1"/>
    </source>
</evidence>
<evidence type="ECO:0008006" key="5">
    <source>
        <dbReference type="Google" id="ProtNLM"/>
    </source>
</evidence>
<dbReference type="PANTHER" id="PTHR45973:SF8">
    <property type="entry name" value="LEUCINE-RICH REPEAT-CONTAINING PROTEIN 49"/>
    <property type="match status" value="1"/>
</dbReference>
<reference evidence="3" key="1">
    <citation type="submission" date="2025-08" db="UniProtKB">
        <authorList>
            <consortium name="Ensembl"/>
        </authorList>
    </citation>
    <scope>IDENTIFICATION</scope>
</reference>
<evidence type="ECO:0000256" key="2">
    <source>
        <dbReference type="ARBA" id="ARBA00022737"/>
    </source>
</evidence>
<protein>
    <recommendedName>
        <fullName evidence="5">Leucine rich repeat containing 49</fullName>
    </recommendedName>
</protein>